<comment type="similarity">
    <text evidence="2">Belongs to the glycosyltransferase 92 family.</text>
</comment>
<name>A0AAF5DHU3_STRER</name>
<evidence type="ECO:0000313" key="7">
    <source>
        <dbReference type="Proteomes" id="UP000035681"/>
    </source>
</evidence>
<keyword evidence="5 6" id="KW-0472">Membrane</keyword>
<feature type="transmembrane region" description="Helical" evidence="6">
    <location>
        <begin position="7"/>
        <end position="27"/>
    </location>
</feature>
<keyword evidence="4" id="KW-0808">Transferase</keyword>
<dbReference type="Pfam" id="PF01697">
    <property type="entry name" value="Glyco_transf_92"/>
    <property type="match status" value="4"/>
</dbReference>
<evidence type="ECO:0000256" key="6">
    <source>
        <dbReference type="SAM" id="Phobius"/>
    </source>
</evidence>
<feature type="transmembrane region" description="Helical" evidence="6">
    <location>
        <begin position="1406"/>
        <end position="1425"/>
    </location>
</feature>
<feature type="transmembrane region" description="Helical" evidence="6">
    <location>
        <begin position="1014"/>
        <end position="1032"/>
    </location>
</feature>
<evidence type="ECO:0000256" key="2">
    <source>
        <dbReference type="ARBA" id="ARBA00007647"/>
    </source>
</evidence>
<evidence type="ECO:0000256" key="5">
    <source>
        <dbReference type="ARBA" id="ARBA00023136"/>
    </source>
</evidence>
<dbReference type="AlphaFoldDB" id="A0AAF5DHU3"/>
<proteinExistence type="inferred from homology"/>
<dbReference type="PANTHER" id="PTHR47024">
    <property type="entry name" value="BIOFILM ABSENT ON HEAD (AFTER YERSINIA EXPOSURE)-RELATED"/>
    <property type="match status" value="1"/>
</dbReference>
<keyword evidence="6" id="KW-1133">Transmembrane helix</keyword>
<evidence type="ECO:0008006" key="9">
    <source>
        <dbReference type="Google" id="ProtNLM"/>
    </source>
</evidence>
<sequence length="2328" mass="277911">MKINFFFKLLTVILILFVITYNFIIYITSDFKFIIYICKKINNETKISNIIFELLKTNDKTFKNESIKKSEEIFYIKSAFRVTDNIIRLSLIKYVYNNDTLLWWINEKYGGVVEFECQREKCPSRTLPKCLYVGYIGIINVPSTFEISDKIKLQSKMTQKFITLKIIDVRKPKNFNDKYQHKLGVCLQPIFLYNNYLELIFFFEHWIYEGATKFYFYKHTITENILNVIKHYQKYVKNIDIEIIDWSELPKNENEDFDPNSLLFRLEPYLATMDCMYRARYIVKYVAQVDFDEIIVILSNYSNLLDFLEKTTNNKKNNISSLLFKSQFLKIINNWNSIEDIKTKKFNILTNMKRPSFLPVFYNKLVYIPEANFNYYFHRSLKTETGISTNTVYVPYNVPKFDGRVMHYRKLGEFLRLTTNRVNASIFSNEISFVNKSLDRHIKFLSIDENINDKSVQESLNSFYFCRDKVKLSRSKRCTSLRICFTFRVSDNIIRLSLIKYVYNNDTLLWWINNEYGGIVEFECQRDKCPSRTLPKCFYVGYIGIINVPSTFEISDKIKLQSKMSRKFITLNIIDVRKPKNFNDNYQHKLGVCLQPAFLYNNYLELISFFEHWIYEGATKFYFYKNTITENILNVLKHYQKYVKKIDIEIIDWSELPKNENEDFDPNSLLFRLEPYLATMDCMYRARYIVKYVAQVDFDEVIVTSKTYTTLLEFLERKSEEKENTISTFSFLSQFVKFNIDWKTLDDLKQTKFNHLASIKTGAVMVRPLFTKLVHLPIVNFKYYLHYPLKSETGILTNITYTLLKVSSNDGRVLHNRKYHSYGMPDQMTKNSTFLSKKISILNKNIDEHIKYLVLKDDLNNSKIISALTNIAKCRENLKRRLKKLCPSLYQCKNENDEENLSYFKGVDQTWYILIFFKLSYVSKQFTILIFKILEKKISCNNLEYKLLCFELVYLYQNFVIKFEMKKKFKLRKHMWNIFENTSPRYERDIFLSNYLFNNLIFSFIIYNNITSDIFSYFIIIFIFIIYTNINIKYCDTTFSNFIIYFMTLHNQEKLNKNVIKILNITCEEIKPDIVNNNNELRKCFKIYEKCCKEAYKNFFLPILYLYGKSNFFQMKNYIPVNFQFLFLGNNTKKRNPLIEGTNIAKFITGIPNIIIYVEIKITKIEKKRMYNEPMALDDSPMPYSLKIKRNFIDKYIAIPLTVDPIIIDSDVTVLNIKALITGIKTKRCTKLLINVDMMSAFCIIKKITKPITGPPVRHIGVNACKINILINSLFIFCVCLEIEFWCFLINQNLQYHILTIMFHLNIIICLSLKLQLLFINVEIFDSEIFLTCVIITEQLMINYVTSNNLNYFNNLEIFNPSKLSHESYYIRRKRATSSAQRRLRRRLRKRVRDLRRAGNFVLARIVHKIILYLLLIINITNIFIDGEKKFNKNYLNQFKNSKTFYLWKFYVIPRNYLLSKKGTILGIYLRHCYNNQSNFIISIDNKLFYENNEQFHTTICKQTKYKCLYYPHQSYFNIPYNIAINLDKINIISSNSQKNIEFKLSTVAAKNKPFNGITVCVPLLYYYNNWLQMFMFIEKWKREGNSKIVIYYKSLSIDVYKLLKYYEKLGYINLIPAPEISHNDPLLKYTETSFGMGPLFFNDCMYRNNTKFLTVMDVDEYFHIFNENDKKKGLLNFIKKYISLYPNYSFFNFKSYYMTYLYDNITESFDFATDAFLTEDKLNKGGKSIMLTEKINYPCYHMPLFNELKDGYRVLNNIAIILHGRSNYIFKKGVVNRPKIKVLDNYERLDLISSYETLLKQLNNTLIFSYKSTIIKHLEKCMKKKLIYNKNLCYLNIEPCKKKMSILGNWIYINKEIERYQHITNLCNNIKSQLLKLNLCRFLNSYTLYFMKFYLVPRNYYNPYNVAIKGIFMADCSYKNLHHRKIESLYIEVNNTLYKGITDDIKFFLCSSRPGYSCTMWPHRINFNIPWDVAQNLDEIKLVNKKTGNKRIFKLDKTAAMSEPYDGITVCAPVLYYYNNWLQIFLFLEKWREQGNANVVIYYKSLSRDVYSLLKYYESIKLVTLIPAPDFKRNDPNRLRSPTSFFISHLYFDDCMYGRNMKYAAVMDVDEYFYNFNNNNTVLDLVKEYSKLHPTKTFFNFESIYMSYVNHKISDSFKFGTTVTLLKDTINKKGKSVTLMDRNEYIGYHYPLDRLNIIGKNHSKNFDYHLGYRFPRKKAILLHARPNYVLKKFDNADKVVILKESERLHLLKNYKYIKNNLKFDFPMKYKETVIEPLETCLKKNEEKMIKNHVCGKNYDYCHNKLKKLEDWVYAENDKNYYGLTQFN</sequence>
<dbReference type="Proteomes" id="UP000035681">
    <property type="component" value="Unplaced"/>
</dbReference>
<dbReference type="GO" id="GO:0016757">
    <property type="term" value="F:glycosyltransferase activity"/>
    <property type="evidence" value="ECO:0007669"/>
    <property type="project" value="UniProtKB-KW"/>
</dbReference>
<evidence type="ECO:0000256" key="4">
    <source>
        <dbReference type="ARBA" id="ARBA00022679"/>
    </source>
</evidence>
<dbReference type="GO" id="GO:0016020">
    <property type="term" value="C:membrane"/>
    <property type="evidence" value="ECO:0007669"/>
    <property type="project" value="UniProtKB-SubCell"/>
</dbReference>
<evidence type="ECO:0000313" key="8">
    <source>
        <dbReference type="WBParaSite" id="TCONS_00011546.p1"/>
    </source>
</evidence>
<dbReference type="InterPro" id="IPR008166">
    <property type="entry name" value="Glyco_transf_92"/>
</dbReference>
<evidence type="ECO:0000256" key="1">
    <source>
        <dbReference type="ARBA" id="ARBA00004167"/>
    </source>
</evidence>
<dbReference type="PANTHER" id="PTHR47024:SF1">
    <property type="entry name" value="GLYCOSYLTRANSFERASE FAMILY 92 PROTEIN"/>
    <property type="match status" value="1"/>
</dbReference>
<keyword evidence="3" id="KW-0328">Glycosyltransferase</keyword>
<evidence type="ECO:0000256" key="3">
    <source>
        <dbReference type="ARBA" id="ARBA00022676"/>
    </source>
</evidence>
<protein>
    <recommendedName>
        <fullName evidence="9">Glycosyltransferase family 92 protein</fullName>
    </recommendedName>
</protein>
<keyword evidence="6" id="KW-0812">Transmembrane</keyword>
<organism evidence="7 8">
    <name type="scientific">Strongyloides stercoralis</name>
    <name type="common">Threadworm</name>
    <dbReference type="NCBI Taxonomy" id="6248"/>
    <lineage>
        <taxon>Eukaryota</taxon>
        <taxon>Metazoa</taxon>
        <taxon>Ecdysozoa</taxon>
        <taxon>Nematoda</taxon>
        <taxon>Chromadorea</taxon>
        <taxon>Rhabditida</taxon>
        <taxon>Tylenchina</taxon>
        <taxon>Panagrolaimomorpha</taxon>
        <taxon>Strongyloidoidea</taxon>
        <taxon>Strongyloididae</taxon>
        <taxon>Strongyloides</taxon>
    </lineage>
</organism>
<dbReference type="WBParaSite" id="TCONS_00011546.p1">
    <property type="protein sequence ID" value="TCONS_00011546.p1"/>
    <property type="gene ID" value="XLOC_006082"/>
</dbReference>
<feature type="transmembrane region" description="Helical" evidence="6">
    <location>
        <begin position="1269"/>
        <end position="1289"/>
    </location>
</feature>
<keyword evidence="7" id="KW-1185">Reference proteome</keyword>
<accession>A0AAF5DHU3</accession>
<feature type="transmembrane region" description="Helical" evidence="6">
    <location>
        <begin position="1296"/>
        <end position="1317"/>
    </location>
</feature>
<comment type="subcellular location">
    <subcellularLocation>
        <location evidence="1">Membrane</location>
        <topology evidence="1">Single-pass membrane protein</topology>
    </subcellularLocation>
</comment>
<reference evidence="8" key="1">
    <citation type="submission" date="2024-02" db="UniProtKB">
        <authorList>
            <consortium name="WormBaseParasite"/>
        </authorList>
    </citation>
    <scope>IDENTIFICATION</scope>
</reference>